<organism evidence="2 3">
    <name type="scientific">Eiseniibacteriota bacterium</name>
    <dbReference type="NCBI Taxonomy" id="2212470"/>
    <lineage>
        <taxon>Bacteria</taxon>
        <taxon>Candidatus Eiseniibacteriota</taxon>
    </lineage>
</organism>
<feature type="signal peptide" evidence="1">
    <location>
        <begin position="1"/>
        <end position="25"/>
    </location>
</feature>
<dbReference type="Pfam" id="PF10670">
    <property type="entry name" value="DUF4198"/>
    <property type="match status" value="1"/>
</dbReference>
<dbReference type="Proteomes" id="UP000547674">
    <property type="component" value="Unassembled WGS sequence"/>
</dbReference>
<dbReference type="EMBL" id="JABDJR010000376">
    <property type="protein sequence ID" value="NNF06975.1"/>
    <property type="molecule type" value="Genomic_DNA"/>
</dbReference>
<accession>A0A7Y2EBN6</accession>
<evidence type="ECO:0000256" key="1">
    <source>
        <dbReference type="SAM" id="SignalP"/>
    </source>
</evidence>
<name>A0A7Y2EBN6_UNCEI</name>
<proteinExistence type="predicted"/>
<evidence type="ECO:0000313" key="3">
    <source>
        <dbReference type="Proteomes" id="UP000547674"/>
    </source>
</evidence>
<sequence length="267" mass="29459">MSRLKLVFVSVLALGSLLLPSLGNAHEFWIEARDAGTDSNPGLAVHLYVGETFQGEEFPFDPGHLKRFEAHTEKGSDTLTGRAGRMPAGYILDMTTEPTMLIYTSRGSEIALDPVKFQDYLKEDGLDHMLASFDASTKGPVRERFKRNCKTLVLPEGTGGGELSSKVFGLELEIVPVEEYDTFLRGDMVEVEVLFQGLPLAGASIFATSKSDPDESQRLTTNEKGRATFKLTHEGLTMFRLVHMEPAKDTDGIDYQSHWSTLIVPVS</sequence>
<dbReference type="AlphaFoldDB" id="A0A7Y2EBN6"/>
<gene>
    <name evidence="2" type="ORF">HKN21_09460</name>
</gene>
<protein>
    <submittedName>
        <fullName evidence="2">DUF4198 domain-containing protein</fullName>
    </submittedName>
</protein>
<feature type="chain" id="PRO_5030686482" evidence="1">
    <location>
        <begin position="26"/>
        <end position="267"/>
    </location>
</feature>
<comment type="caution">
    <text evidence="2">The sequence shown here is derived from an EMBL/GenBank/DDBJ whole genome shotgun (WGS) entry which is preliminary data.</text>
</comment>
<evidence type="ECO:0000313" key="2">
    <source>
        <dbReference type="EMBL" id="NNF06975.1"/>
    </source>
</evidence>
<keyword evidence="1" id="KW-0732">Signal</keyword>
<reference evidence="2 3" key="1">
    <citation type="submission" date="2020-03" db="EMBL/GenBank/DDBJ databases">
        <title>Metabolic flexibility allows generalist bacteria to become dominant in a frequently disturbed ecosystem.</title>
        <authorList>
            <person name="Chen Y.-J."/>
            <person name="Leung P.M."/>
            <person name="Bay S.K."/>
            <person name="Hugenholtz P."/>
            <person name="Kessler A.J."/>
            <person name="Shelley G."/>
            <person name="Waite D.W."/>
            <person name="Cook P.L."/>
            <person name="Greening C."/>
        </authorList>
    </citation>
    <scope>NUCLEOTIDE SEQUENCE [LARGE SCALE GENOMIC DNA]</scope>
    <source>
        <strain evidence="2">SS_bin_28</strain>
    </source>
</reference>
<dbReference type="InterPro" id="IPR019613">
    <property type="entry name" value="DUF4198"/>
</dbReference>